<dbReference type="InterPro" id="IPR015421">
    <property type="entry name" value="PyrdxlP-dep_Trfase_major"/>
</dbReference>
<evidence type="ECO:0000313" key="8">
    <source>
        <dbReference type="EMBL" id="RZS63641.1"/>
    </source>
</evidence>
<proteinExistence type="inferred from homology"/>
<sequence length="470" mass="50341">MNAQDASAARATNGADPTRMHAVSAETTDLVDLVLDYSRRRMLARDTPLDKPVSEFELDRLAGRAIGEAGIGAARALALFEHVLAPACITTDHPQYLSFIPTAPTKAATAFDLVVSASAVYGGSWLEGAGAVYAENEVLAWLAGEFGLPATAGGVFVQGGTLGNLSALVAAREHARFVLRTAGTDAPGRWKVVCSAEAHSSIASASRVMDVDVVPVAPGDDGMLRGDAVRAALEEHGASVFAVVATAGSTNFGIVDDVDSIAALKEEFDFWLHVDGAYGLAAMLSPLARDRFAGVEHADSVIVDPHKWLFAPFDACALIYRDPETGRRAHTQHAEYLDTLTETSEWSPSDYAAHLTRRARGLPLWFSLATYGGGAYRAAITSSIRLAQDIAREIESRDGLRLVRDPQLSVVVFEREGWSREDYGAWSARLLDDQRAFVTPSSHAGRPNTRFAIVNPTTTFDQLAGILDTM</sequence>
<reference evidence="8 9" key="1">
    <citation type="submission" date="2019-02" db="EMBL/GenBank/DDBJ databases">
        <title>Genomic Encyclopedia of Type Strains, Phase IV (KMG-IV): sequencing the most valuable type-strain genomes for metagenomic binning, comparative biology and taxonomic classification.</title>
        <authorList>
            <person name="Goeker M."/>
        </authorList>
    </citation>
    <scope>NUCLEOTIDE SEQUENCE [LARGE SCALE GENOMIC DNA]</scope>
    <source>
        <strain evidence="8 9">DSM 43045</strain>
    </source>
</reference>
<dbReference type="Proteomes" id="UP000293289">
    <property type="component" value="Unassembled WGS sequence"/>
</dbReference>
<feature type="modified residue" description="N6-(pyridoxal phosphate)lysine" evidence="6">
    <location>
        <position position="307"/>
    </location>
</feature>
<dbReference type="PROSITE" id="PS00392">
    <property type="entry name" value="DDC_GAD_HDC_YDC"/>
    <property type="match status" value="1"/>
</dbReference>
<evidence type="ECO:0000256" key="3">
    <source>
        <dbReference type="ARBA" id="ARBA00022793"/>
    </source>
</evidence>
<dbReference type="AlphaFoldDB" id="A0A4Q7M7V4"/>
<dbReference type="OrthoDB" id="3335676at2"/>
<dbReference type="Gene3D" id="3.90.1150.10">
    <property type="entry name" value="Aspartate Aminotransferase, domain 1"/>
    <property type="match status" value="1"/>
</dbReference>
<comment type="caution">
    <text evidence="8">The sequence shown here is derived from an EMBL/GenBank/DDBJ whole genome shotgun (WGS) entry which is preliminary data.</text>
</comment>
<evidence type="ECO:0000256" key="7">
    <source>
        <dbReference type="RuleBase" id="RU000382"/>
    </source>
</evidence>
<evidence type="ECO:0000256" key="1">
    <source>
        <dbReference type="ARBA" id="ARBA00001933"/>
    </source>
</evidence>
<evidence type="ECO:0000256" key="2">
    <source>
        <dbReference type="ARBA" id="ARBA00009533"/>
    </source>
</evidence>
<dbReference type="GO" id="GO:0004058">
    <property type="term" value="F:aromatic-L-amino-acid decarboxylase activity"/>
    <property type="evidence" value="ECO:0007669"/>
    <property type="project" value="UniProtKB-ARBA"/>
</dbReference>
<name>A0A4Q7M7V4_9MICO</name>
<comment type="cofactor">
    <cofactor evidence="1 6 7">
        <name>pyridoxal 5'-phosphate</name>
        <dbReference type="ChEBI" id="CHEBI:597326"/>
    </cofactor>
</comment>
<dbReference type="EMBL" id="SGWY01000004">
    <property type="protein sequence ID" value="RZS63641.1"/>
    <property type="molecule type" value="Genomic_DNA"/>
</dbReference>
<organism evidence="8 9">
    <name type="scientific">Agromyces ramosus</name>
    <dbReference type="NCBI Taxonomy" id="33879"/>
    <lineage>
        <taxon>Bacteria</taxon>
        <taxon>Bacillati</taxon>
        <taxon>Actinomycetota</taxon>
        <taxon>Actinomycetes</taxon>
        <taxon>Micrococcales</taxon>
        <taxon>Microbacteriaceae</taxon>
        <taxon>Agromyces</taxon>
    </lineage>
</organism>
<dbReference type="InterPro" id="IPR015424">
    <property type="entry name" value="PyrdxlP-dep_Trfase"/>
</dbReference>
<evidence type="ECO:0000256" key="6">
    <source>
        <dbReference type="PIRSR" id="PIRSR602129-50"/>
    </source>
</evidence>
<dbReference type="InterPro" id="IPR010977">
    <property type="entry name" value="Aromatic_deC"/>
</dbReference>
<dbReference type="RefSeq" id="WP_130354372.1">
    <property type="nucleotide sequence ID" value="NZ_SGWY01000004.1"/>
</dbReference>
<dbReference type="PANTHER" id="PTHR11999:SF70">
    <property type="entry name" value="MIP05841P"/>
    <property type="match status" value="1"/>
</dbReference>
<keyword evidence="9" id="KW-1185">Reference proteome</keyword>
<evidence type="ECO:0000256" key="4">
    <source>
        <dbReference type="ARBA" id="ARBA00022898"/>
    </source>
</evidence>
<keyword evidence="3" id="KW-0210">Decarboxylase</keyword>
<dbReference type="Pfam" id="PF00282">
    <property type="entry name" value="Pyridoxal_deC"/>
    <property type="match status" value="1"/>
</dbReference>
<keyword evidence="5 7" id="KW-0456">Lyase</keyword>
<evidence type="ECO:0000256" key="5">
    <source>
        <dbReference type="ARBA" id="ARBA00023239"/>
    </source>
</evidence>
<dbReference type="InterPro" id="IPR021115">
    <property type="entry name" value="Pyridoxal-P_BS"/>
</dbReference>
<gene>
    <name evidence="8" type="ORF">EV187_3550</name>
</gene>
<dbReference type="Gene3D" id="3.40.640.10">
    <property type="entry name" value="Type I PLP-dependent aspartate aminotransferase-like (Major domain)"/>
    <property type="match status" value="1"/>
</dbReference>
<dbReference type="GO" id="GO:0019752">
    <property type="term" value="P:carboxylic acid metabolic process"/>
    <property type="evidence" value="ECO:0007669"/>
    <property type="project" value="InterPro"/>
</dbReference>
<dbReference type="InterPro" id="IPR015422">
    <property type="entry name" value="PyrdxlP-dep_Trfase_small"/>
</dbReference>
<dbReference type="GO" id="GO:0030170">
    <property type="term" value="F:pyridoxal phosphate binding"/>
    <property type="evidence" value="ECO:0007669"/>
    <property type="project" value="InterPro"/>
</dbReference>
<evidence type="ECO:0000313" key="9">
    <source>
        <dbReference type="Proteomes" id="UP000293289"/>
    </source>
</evidence>
<dbReference type="PANTHER" id="PTHR11999">
    <property type="entry name" value="GROUP II PYRIDOXAL-5-PHOSPHATE DECARBOXYLASE"/>
    <property type="match status" value="1"/>
</dbReference>
<protein>
    <submittedName>
        <fullName evidence="8">Glutamate/tyrosine decarboxylase-like PLP-dependent enzyme</fullName>
    </submittedName>
</protein>
<dbReference type="InterPro" id="IPR002129">
    <property type="entry name" value="PyrdxlP-dep_de-COase"/>
</dbReference>
<dbReference type="SUPFAM" id="SSF53383">
    <property type="entry name" value="PLP-dependent transferases"/>
    <property type="match status" value="1"/>
</dbReference>
<comment type="similarity">
    <text evidence="2 7">Belongs to the group II decarboxylase family.</text>
</comment>
<accession>A0A4Q7M7V4</accession>
<keyword evidence="4 6" id="KW-0663">Pyridoxal phosphate</keyword>